<comment type="subcellular location">
    <subcellularLocation>
        <location evidence="2">Nucleus</location>
    </subcellularLocation>
</comment>
<dbReference type="Pfam" id="PF06200">
    <property type="entry name" value="tify"/>
    <property type="match status" value="1"/>
</dbReference>
<keyword evidence="2" id="KW-0539">Nucleus</keyword>
<keyword evidence="2" id="KW-1184">Jasmonic acid signaling pathway</keyword>
<dbReference type="InterPro" id="IPR018467">
    <property type="entry name" value="CCT_CS"/>
</dbReference>
<organism evidence="4 5">
    <name type="scientific">Rhamnella rubrinervis</name>
    <dbReference type="NCBI Taxonomy" id="2594499"/>
    <lineage>
        <taxon>Eukaryota</taxon>
        <taxon>Viridiplantae</taxon>
        <taxon>Streptophyta</taxon>
        <taxon>Embryophyta</taxon>
        <taxon>Tracheophyta</taxon>
        <taxon>Spermatophyta</taxon>
        <taxon>Magnoliopsida</taxon>
        <taxon>eudicotyledons</taxon>
        <taxon>Gunneridae</taxon>
        <taxon>Pentapetalae</taxon>
        <taxon>rosids</taxon>
        <taxon>fabids</taxon>
        <taxon>Rosales</taxon>
        <taxon>Rhamnaceae</taxon>
        <taxon>rhamnoid group</taxon>
        <taxon>Rhamneae</taxon>
        <taxon>Rhamnella</taxon>
    </lineage>
</organism>
<sequence>MSQATVELDFFRMERDQTASSKSQFQKFIHRQRSFRGLQSGISKINPEILKSVIASGSANQMTCSDNGKKSLSVPSSPKTDQIFFPPLPVYVPTTKTATENLHETTAPFTIFYNGTVCVFDVPRDKAEGILKIASDGSCKAVESNAKLSIRPGDVEQTRKDSLRRFLERRKERLTSVSPYACSTKEAKTRF</sequence>
<dbReference type="GO" id="GO:2000022">
    <property type="term" value="P:regulation of jasmonic acid mediated signaling pathway"/>
    <property type="evidence" value="ECO:0007669"/>
    <property type="project" value="UniProtKB-UniRule"/>
</dbReference>
<comment type="caution">
    <text evidence="4">The sequence shown here is derived from an EMBL/GenBank/DDBJ whole genome shotgun (WGS) entry which is preliminary data.</text>
</comment>
<dbReference type="GO" id="GO:0009611">
    <property type="term" value="P:response to wounding"/>
    <property type="evidence" value="ECO:0007669"/>
    <property type="project" value="UniProtKB-UniRule"/>
</dbReference>
<dbReference type="Proteomes" id="UP000796880">
    <property type="component" value="Unassembled WGS sequence"/>
</dbReference>
<evidence type="ECO:0000256" key="2">
    <source>
        <dbReference type="RuleBase" id="RU369065"/>
    </source>
</evidence>
<dbReference type="InterPro" id="IPR010399">
    <property type="entry name" value="Tify_dom"/>
</dbReference>
<dbReference type="Pfam" id="PF09425">
    <property type="entry name" value="Jas_motif"/>
    <property type="match status" value="1"/>
</dbReference>
<dbReference type="OrthoDB" id="1914366at2759"/>
<dbReference type="PROSITE" id="PS51320">
    <property type="entry name" value="TIFY"/>
    <property type="match status" value="1"/>
</dbReference>
<reference evidence="4" key="1">
    <citation type="submission" date="2020-03" db="EMBL/GenBank/DDBJ databases">
        <title>A high-quality chromosome-level genome assembly of a woody plant with both climbing and erect habits, Rhamnella rubrinervis.</title>
        <authorList>
            <person name="Lu Z."/>
            <person name="Yang Y."/>
            <person name="Zhu X."/>
            <person name="Sun Y."/>
        </authorList>
    </citation>
    <scope>NUCLEOTIDE SEQUENCE</scope>
    <source>
        <strain evidence="4">BYM</strain>
        <tissue evidence="4">Leaf</tissue>
    </source>
</reference>
<evidence type="ECO:0000259" key="3">
    <source>
        <dbReference type="PROSITE" id="PS51320"/>
    </source>
</evidence>
<evidence type="ECO:0000313" key="4">
    <source>
        <dbReference type="EMBL" id="KAF3430930.1"/>
    </source>
</evidence>
<dbReference type="PANTHER" id="PTHR33077">
    <property type="entry name" value="PROTEIN TIFY 4A-RELATED-RELATED"/>
    <property type="match status" value="1"/>
</dbReference>
<proteinExistence type="inferred from homology"/>
<dbReference type="PANTHER" id="PTHR33077:SF5">
    <property type="entry name" value="PROTEIN TIFY 9"/>
    <property type="match status" value="1"/>
</dbReference>
<evidence type="ECO:0000256" key="1">
    <source>
        <dbReference type="ARBA" id="ARBA00008614"/>
    </source>
</evidence>
<gene>
    <name evidence="4" type="ORF">FNV43_RR25660</name>
</gene>
<dbReference type="SMART" id="SM00979">
    <property type="entry name" value="TIFY"/>
    <property type="match status" value="1"/>
</dbReference>
<dbReference type="InterPro" id="IPR040390">
    <property type="entry name" value="TIFY/JAZ"/>
</dbReference>
<comment type="function">
    <text evidence="2">Repressor of jasmonate responses.</text>
</comment>
<accession>A0A8K0GQR3</accession>
<evidence type="ECO:0000313" key="5">
    <source>
        <dbReference type="Proteomes" id="UP000796880"/>
    </source>
</evidence>
<protein>
    <recommendedName>
        <fullName evidence="2">Protein TIFY</fullName>
    </recommendedName>
    <alternativeName>
        <fullName evidence="2">Jasmonate ZIM domain-containing protein</fullName>
    </alternativeName>
</protein>
<dbReference type="GO" id="GO:0005634">
    <property type="term" value="C:nucleus"/>
    <property type="evidence" value="ECO:0007669"/>
    <property type="project" value="UniProtKB-SubCell"/>
</dbReference>
<name>A0A8K0GQR3_9ROSA</name>
<comment type="domain">
    <text evidence="2">The jas domain is required for interaction with COI1.</text>
</comment>
<comment type="similarity">
    <text evidence="1 2">Belongs to the TIFY/JAZ family.</text>
</comment>
<dbReference type="EMBL" id="VOIH02000012">
    <property type="protein sequence ID" value="KAF3430930.1"/>
    <property type="molecule type" value="Genomic_DNA"/>
</dbReference>
<dbReference type="AlphaFoldDB" id="A0A8K0GQR3"/>
<feature type="domain" description="Tify" evidence="3">
    <location>
        <begin position="102"/>
        <end position="136"/>
    </location>
</feature>
<keyword evidence="5" id="KW-1185">Reference proteome</keyword>
<dbReference type="GO" id="GO:0031347">
    <property type="term" value="P:regulation of defense response"/>
    <property type="evidence" value="ECO:0007669"/>
    <property type="project" value="UniProtKB-UniRule"/>
</dbReference>